<dbReference type="Gene3D" id="3.40.50.150">
    <property type="entry name" value="Vaccinia Virus protein VP39"/>
    <property type="match status" value="2"/>
</dbReference>
<dbReference type="Pfam" id="PF01170">
    <property type="entry name" value="UPF0020"/>
    <property type="match status" value="1"/>
</dbReference>
<evidence type="ECO:0000313" key="7">
    <source>
        <dbReference type="Proteomes" id="UP001235760"/>
    </source>
</evidence>
<dbReference type="Proteomes" id="UP001235760">
    <property type="component" value="Unassembled WGS sequence"/>
</dbReference>
<keyword evidence="2" id="KW-0808">Transferase</keyword>
<name>A0ABT9G6C8_LEPDI</name>
<evidence type="ECO:0000259" key="5">
    <source>
        <dbReference type="PROSITE" id="PS51165"/>
    </source>
</evidence>
<organism evidence="6 7">
    <name type="scientific">Leptothrix discophora</name>
    <dbReference type="NCBI Taxonomy" id="89"/>
    <lineage>
        <taxon>Bacteria</taxon>
        <taxon>Pseudomonadati</taxon>
        <taxon>Pseudomonadota</taxon>
        <taxon>Betaproteobacteria</taxon>
        <taxon>Burkholderiales</taxon>
        <taxon>Sphaerotilaceae</taxon>
        <taxon>Leptothrix</taxon>
    </lineage>
</organism>
<sequence>MNPTPLFLPCANGVEALLADEVRAILAPVAPRALETINAGRGGVGLLGSAATAMRLHLHSRLAQRVLWQIAAGPYRDEQDLYALAMGVRWGDWITPKNSIRVDTTAIRSPLQSLHFASLRIKDAVCDALRASHGARPDVDPRHPDLSLVLHLHEDHAALSIDLSGEALFKRGWREAKGEAPLKETLAAAMLAAAGWQGREEDGDLLDPCCGAGTIAIEAAQIACGIAPGLQRSYAFEKLAPFRAESLAWQQMKAEAREAAHAPAVAIHAGDVSFRMTDFATRNAERAGVERAIQFKTADALQRPAPGPRGVLIMNPPYGERIEAKGSGSGGRQERGSDRWQSTEAWERPGQRDDAGAREGFEGASNAATFFSALAAHWKRQYGGWTAWVLSPDAKLPSAMRLKESRRIPMWNGPIECRLFRFDLVSGSMRESKPVAGLGEAEAGLQD</sequence>
<dbReference type="EMBL" id="JAUZEE010000007">
    <property type="protein sequence ID" value="MDP4301743.1"/>
    <property type="molecule type" value="Genomic_DNA"/>
</dbReference>
<dbReference type="SUPFAM" id="SSF53335">
    <property type="entry name" value="S-adenosyl-L-methionine-dependent methyltransferases"/>
    <property type="match status" value="1"/>
</dbReference>
<dbReference type="InterPro" id="IPR000241">
    <property type="entry name" value="RlmKL-like_Mtase"/>
</dbReference>
<comment type="caution">
    <text evidence="6">The sequence shown here is derived from an EMBL/GenBank/DDBJ whole genome shotgun (WGS) entry which is preliminary data.</text>
</comment>
<feature type="domain" description="THUMP" evidence="5">
    <location>
        <begin position="52"/>
        <end position="163"/>
    </location>
</feature>
<dbReference type="Pfam" id="PF02926">
    <property type="entry name" value="THUMP"/>
    <property type="match status" value="1"/>
</dbReference>
<dbReference type="InterPro" id="IPR004114">
    <property type="entry name" value="THUMP_dom"/>
</dbReference>
<dbReference type="PANTHER" id="PTHR47313:SF1">
    <property type="entry name" value="RIBOSOMAL RNA LARGE SUBUNIT METHYLTRANSFERASE K_L"/>
    <property type="match status" value="1"/>
</dbReference>
<dbReference type="PANTHER" id="PTHR47313">
    <property type="entry name" value="RIBOSOMAL RNA LARGE SUBUNIT METHYLTRANSFERASE K/L"/>
    <property type="match status" value="1"/>
</dbReference>
<feature type="compositionally biased region" description="Basic and acidic residues" evidence="4">
    <location>
        <begin position="345"/>
        <end position="358"/>
    </location>
</feature>
<dbReference type="CDD" id="cd11715">
    <property type="entry name" value="THUMP_AdoMetMT"/>
    <property type="match status" value="1"/>
</dbReference>
<dbReference type="PROSITE" id="PS51165">
    <property type="entry name" value="THUMP"/>
    <property type="match status" value="1"/>
</dbReference>
<evidence type="ECO:0000313" key="6">
    <source>
        <dbReference type="EMBL" id="MDP4301743.1"/>
    </source>
</evidence>
<evidence type="ECO:0000256" key="2">
    <source>
        <dbReference type="ARBA" id="ARBA00022679"/>
    </source>
</evidence>
<reference evidence="6 7" key="1">
    <citation type="submission" date="2023-08" db="EMBL/GenBank/DDBJ databases">
        <authorList>
            <person name="Roldan D.M."/>
            <person name="Menes R.J."/>
        </authorList>
    </citation>
    <scope>NUCLEOTIDE SEQUENCE [LARGE SCALE GENOMIC DNA]</scope>
    <source>
        <strain evidence="6 7">CCM 2812</strain>
    </source>
</reference>
<keyword evidence="1" id="KW-0489">Methyltransferase</keyword>
<dbReference type="InterPro" id="IPR029063">
    <property type="entry name" value="SAM-dependent_MTases_sf"/>
</dbReference>
<dbReference type="RefSeq" id="WP_305750288.1">
    <property type="nucleotide sequence ID" value="NZ_JAUZEE010000007.1"/>
</dbReference>
<evidence type="ECO:0000256" key="4">
    <source>
        <dbReference type="SAM" id="MobiDB-lite"/>
    </source>
</evidence>
<dbReference type="Gene3D" id="3.30.2130.30">
    <property type="match status" value="1"/>
</dbReference>
<proteinExistence type="predicted"/>
<feature type="region of interest" description="Disordered" evidence="4">
    <location>
        <begin position="322"/>
        <end position="358"/>
    </location>
</feature>
<accession>A0ABT9G6C8</accession>
<keyword evidence="7" id="KW-1185">Reference proteome</keyword>
<evidence type="ECO:0000256" key="1">
    <source>
        <dbReference type="ARBA" id="ARBA00022603"/>
    </source>
</evidence>
<protein>
    <submittedName>
        <fullName evidence="6">THUMP domain-containing protein</fullName>
    </submittedName>
</protein>
<gene>
    <name evidence="6" type="ORF">Q8X39_13960</name>
</gene>
<dbReference type="InterPro" id="IPR054170">
    <property type="entry name" value="RlmL_1st"/>
</dbReference>
<evidence type="ECO:0000256" key="3">
    <source>
        <dbReference type="PROSITE-ProRule" id="PRU00529"/>
    </source>
</evidence>
<dbReference type="Pfam" id="PF22020">
    <property type="entry name" value="RlmL_1st"/>
    <property type="match status" value="1"/>
</dbReference>
<dbReference type="SMART" id="SM00981">
    <property type="entry name" value="THUMP"/>
    <property type="match status" value="1"/>
</dbReference>
<keyword evidence="3" id="KW-0694">RNA-binding</keyword>